<accession>A0A7X5Y457</accession>
<comment type="caution">
    <text evidence="1">The sequence shown here is derived from an EMBL/GenBank/DDBJ whole genome shotgun (WGS) entry which is preliminary data.</text>
</comment>
<dbReference type="AlphaFoldDB" id="A0A7X5Y457"/>
<evidence type="ECO:0000313" key="1">
    <source>
        <dbReference type="EMBL" id="NJC04383.1"/>
    </source>
</evidence>
<proteinExistence type="predicted"/>
<gene>
    <name evidence="1" type="ORF">GGQ97_000176</name>
</gene>
<dbReference type="RefSeq" id="WP_168067215.1">
    <property type="nucleotide sequence ID" value="NZ_JAATJC010000001.1"/>
</dbReference>
<name>A0A7X5Y457_9SPHN</name>
<sequence>MAQERSLSEGEMLDRMARAIACVRTGAPPRGDLQQHRYLLEARQRWRGLRAAGLAPSYR</sequence>
<keyword evidence="2" id="KW-1185">Reference proteome</keyword>
<organism evidence="1 2">
    <name type="scientific">Sphingomonas kaistensis</name>
    <dbReference type="NCBI Taxonomy" id="298708"/>
    <lineage>
        <taxon>Bacteria</taxon>
        <taxon>Pseudomonadati</taxon>
        <taxon>Pseudomonadota</taxon>
        <taxon>Alphaproteobacteria</taxon>
        <taxon>Sphingomonadales</taxon>
        <taxon>Sphingomonadaceae</taxon>
        <taxon>Sphingomonas</taxon>
    </lineage>
</organism>
<dbReference type="EMBL" id="JAATJC010000001">
    <property type="protein sequence ID" value="NJC04383.1"/>
    <property type="molecule type" value="Genomic_DNA"/>
</dbReference>
<dbReference type="Proteomes" id="UP000558192">
    <property type="component" value="Unassembled WGS sequence"/>
</dbReference>
<evidence type="ECO:0000313" key="2">
    <source>
        <dbReference type="Proteomes" id="UP000558192"/>
    </source>
</evidence>
<reference evidence="1 2" key="1">
    <citation type="submission" date="2020-03" db="EMBL/GenBank/DDBJ databases">
        <title>Genomic Encyclopedia of Type Strains, Phase IV (KMG-IV): sequencing the most valuable type-strain genomes for metagenomic binning, comparative biology and taxonomic classification.</title>
        <authorList>
            <person name="Goeker M."/>
        </authorList>
    </citation>
    <scope>NUCLEOTIDE SEQUENCE [LARGE SCALE GENOMIC DNA]</scope>
    <source>
        <strain evidence="1 2">DSM 16846</strain>
    </source>
</reference>
<protein>
    <submittedName>
        <fullName evidence="1">Uncharacterized protein</fullName>
    </submittedName>
</protein>